<evidence type="ECO:0000313" key="3">
    <source>
        <dbReference type="Proteomes" id="UP000053899"/>
    </source>
</evidence>
<evidence type="ECO:0008006" key="4">
    <source>
        <dbReference type="Google" id="ProtNLM"/>
    </source>
</evidence>
<name>I4Z618_9BURK</name>
<protein>
    <recommendedName>
        <fullName evidence="4">Gram-negative bacterial tonB protein</fullName>
    </recommendedName>
</protein>
<gene>
    <name evidence="2" type="ORF">LepocDRAFT_00003940</name>
</gene>
<feature type="compositionally biased region" description="Low complexity" evidence="1">
    <location>
        <begin position="57"/>
        <end position="70"/>
    </location>
</feature>
<proteinExistence type="predicted"/>
<feature type="compositionally biased region" description="Pro residues" evidence="1">
    <location>
        <begin position="46"/>
        <end position="56"/>
    </location>
</feature>
<dbReference type="HOGENOM" id="CLU_1419913_0_0_4"/>
<evidence type="ECO:0000256" key="1">
    <source>
        <dbReference type="SAM" id="MobiDB-lite"/>
    </source>
</evidence>
<sequence>MCVHLTLIVAPWSHGSGKAGSAPALPAQSKPTTVIQRSAASQTPATPTPAPSPVPLTPSSAASAAASSPSEGEEGDDHYWPRSALSTPPQARERIDLIAPESLPAGIYRGELTLFIDDDGTVRRVRVENGNLPDWLHDIVRQQFLKIRFQAGERLGQTVRSRMRIEVEFETMRLSELLPQAASQVTHQPIP</sequence>
<dbReference type="EMBL" id="JH660672">
    <property type="protein sequence ID" value="EIM31660.1"/>
    <property type="molecule type" value="Genomic_DNA"/>
</dbReference>
<organism evidence="2 3">
    <name type="scientific">Leptothrix ochracea L12</name>
    <dbReference type="NCBI Taxonomy" id="735332"/>
    <lineage>
        <taxon>Bacteria</taxon>
        <taxon>Pseudomonadati</taxon>
        <taxon>Pseudomonadota</taxon>
        <taxon>Betaproteobacteria</taxon>
        <taxon>Burkholderiales</taxon>
        <taxon>Sphaerotilaceae</taxon>
        <taxon>Leptothrix</taxon>
    </lineage>
</organism>
<feature type="region of interest" description="Disordered" evidence="1">
    <location>
        <begin position="15"/>
        <end position="87"/>
    </location>
</feature>
<dbReference type="Proteomes" id="UP000053899">
    <property type="component" value="Unassembled WGS sequence"/>
</dbReference>
<evidence type="ECO:0000313" key="2">
    <source>
        <dbReference type="EMBL" id="EIM31660.1"/>
    </source>
</evidence>
<dbReference type="AlphaFoldDB" id="I4Z618"/>
<keyword evidence="3" id="KW-1185">Reference proteome</keyword>
<reference evidence="2 3" key="1">
    <citation type="submission" date="2012-04" db="EMBL/GenBank/DDBJ databases">
        <title>Improved High-Quality Draft sequence of Leptothrix ochracea L12.</title>
        <authorList>
            <consortium name="US DOE Joint Genome Institute"/>
            <person name="Lucas S."/>
            <person name="Han J."/>
            <person name="Lapidus A."/>
            <person name="Cheng J.-F."/>
            <person name="Goodwin L."/>
            <person name="Pitluck S."/>
            <person name="Peters L."/>
            <person name="Zeytun A."/>
            <person name="Detter J.C."/>
            <person name="Han C."/>
            <person name="Tapia R."/>
            <person name="Land M."/>
            <person name="Hauser L."/>
            <person name="Kyrpides N."/>
            <person name="Ivanova N."/>
            <person name="Pagani I."/>
            <person name="Stepanauskas R."/>
            <person name="Masland D."/>
            <person name="Poulton N."/>
            <person name="Emerson D."/>
            <person name="Fleming E."/>
            <person name="Woyke T."/>
        </authorList>
    </citation>
    <scope>NUCLEOTIDE SEQUENCE [LARGE SCALE GENOMIC DNA]</scope>
    <source>
        <strain evidence="2 3">L12</strain>
    </source>
</reference>
<dbReference type="Gene3D" id="3.30.1150.10">
    <property type="match status" value="1"/>
</dbReference>
<accession>I4Z618</accession>